<evidence type="ECO:0000256" key="2">
    <source>
        <dbReference type="SAM" id="Phobius"/>
    </source>
</evidence>
<feature type="transmembrane region" description="Helical" evidence="2">
    <location>
        <begin position="220"/>
        <end position="238"/>
    </location>
</feature>
<dbReference type="EMBL" id="FNKK01000002">
    <property type="protein sequence ID" value="SDQ86610.1"/>
    <property type="molecule type" value="Genomic_DNA"/>
</dbReference>
<gene>
    <name evidence="4" type="ORF">SAMN04489764_2422</name>
</gene>
<dbReference type="InterPro" id="IPR019692">
    <property type="entry name" value="CFP-6_PH"/>
</dbReference>
<evidence type="ECO:0000313" key="5">
    <source>
        <dbReference type="Proteomes" id="UP000217103"/>
    </source>
</evidence>
<dbReference type="Pfam" id="PF10756">
    <property type="entry name" value="bPH_6"/>
    <property type="match status" value="1"/>
</dbReference>
<keyword evidence="5" id="KW-1185">Reference proteome</keyword>
<keyword evidence="2" id="KW-0812">Transmembrane</keyword>
<dbReference type="AlphaFoldDB" id="A0A1H1EDI1"/>
<keyword evidence="2" id="KW-1133">Transmembrane helix</keyword>
<proteinExistence type="predicted"/>
<feature type="transmembrane region" description="Helical" evidence="2">
    <location>
        <begin position="12"/>
        <end position="30"/>
    </location>
</feature>
<dbReference type="OrthoDB" id="3819655at2"/>
<protein>
    <submittedName>
        <fullName evidence="4">PH domain-containing protein</fullName>
    </submittedName>
</protein>
<evidence type="ECO:0000256" key="1">
    <source>
        <dbReference type="SAM" id="MobiDB-lite"/>
    </source>
</evidence>
<accession>A0A1H1EDI1</accession>
<feature type="transmembrane region" description="Helical" evidence="2">
    <location>
        <begin position="36"/>
        <end position="53"/>
    </location>
</feature>
<evidence type="ECO:0000259" key="3">
    <source>
        <dbReference type="Pfam" id="PF10756"/>
    </source>
</evidence>
<dbReference type="RefSeq" id="WP_093259126.1">
    <property type="nucleotide sequence ID" value="NZ_FNKK01000002.1"/>
</dbReference>
<sequence>MKQVFRSRAGFVMGWIWVVFAAVMAVDLVVRYNGPPSLVAGAVLAVLTVLIFLTSMRPATVLLEDGVLVRNPFRDTFVPWTAVDDVRVSYSILIEYGDRSVRCWAPQASARERAQAARRATGSPRRSRFFTEPEPSRAEKAALETVAGRTHADFVAGQISERAESAKRAAKANRRPANSAARRNGEAAAGSTGAAETSAVSGPEPAASTAPAARTTWSPAALAASAAALALVVAAVIVS</sequence>
<reference evidence="4 5" key="1">
    <citation type="submission" date="2016-10" db="EMBL/GenBank/DDBJ databases">
        <authorList>
            <person name="de Groot N.N."/>
        </authorList>
    </citation>
    <scope>NUCLEOTIDE SEQUENCE [LARGE SCALE GENOMIC DNA]</scope>
    <source>
        <strain evidence="4 5">DSM 43794</strain>
    </source>
</reference>
<feature type="domain" description="Low molecular weight protein antigen 6 PH" evidence="3">
    <location>
        <begin position="57"/>
        <end position="121"/>
    </location>
</feature>
<organism evidence="4 5">
    <name type="scientific">Thermostaphylospora chromogena</name>
    <dbReference type="NCBI Taxonomy" id="35622"/>
    <lineage>
        <taxon>Bacteria</taxon>
        <taxon>Bacillati</taxon>
        <taxon>Actinomycetota</taxon>
        <taxon>Actinomycetes</taxon>
        <taxon>Streptosporangiales</taxon>
        <taxon>Thermomonosporaceae</taxon>
        <taxon>Thermostaphylospora</taxon>
    </lineage>
</organism>
<feature type="region of interest" description="Disordered" evidence="1">
    <location>
        <begin position="115"/>
        <end position="138"/>
    </location>
</feature>
<feature type="region of interest" description="Disordered" evidence="1">
    <location>
        <begin position="165"/>
        <end position="212"/>
    </location>
</feature>
<dbReference type="Proteomes" id="UP000217103">
    <property type="component" value="Unassembled WGS sequence"/>
</dbReference>
<feature type="compositionally biased region" description="Low complexity" evidence="1">
    <location>
        <begin position="175"/>
        <end position="212"/>
    </location>
</feature>
<keyword evidence="2" id="KW-0472">Membrane</keyword>
<dbReference type="STRING" id="35622.SAMN04489764_2422"/>
<feature type="compositionally biased region" description="Basic and acidic residues" evidence="1">
    <location>
        <begin position="129"/>
        <end position="138"/>
    </location>
</feature>
<name>A0A1H1EDI1_9ACTN</name>
<evidence type="ECO:0000313" key="4">
    <source>
        <dbReference type="EMBL" id="SDQ86610.1"/>
    </source>
</evidence>